<reference evidence="1" key="1">
    <citation type="submission" date="2021-08" db="EMBL/GenBank/DDBJ databases">
        <title>Hoeflea bacterium WL0058 sp. nov., isolated from the sediment.</title>
        <authorList>
            <person name="Wang L."/>
            <person name="Zhang D."/>
        </authorList>
    </citation>
    <scope>NUCLEOTIDE SEQUENCE</scope>
    <source>
        <strain evidence="1">WL0058</strain>
    </source>
</reference>
<dbReference type="Proteomes" id="UP001196509">
    <property type="component" value="Unassembled WGS sequence"/>
</dbReference>
<name>A0AAE2ZGS5_9HYPH</name>
<organism evidence="1 2">
    <name type="scientific">Flavimaribacter sediminis</name>
    <dbReference type="NCBI Taxonomy" id="2865987"/>
    <lineage>
        <taxon>Bacteria</taxon>
        <taxon>Pseudomonadati</taxon>
        <taxon>Pseudomonadota</taxon>
        <taxon>Alphaproteobacteria</taxon>
        <taxon>Hyphomicrobiales</taxon>
        <taxon>Rhizobiaceae</taxon>
        <taxon>Flavimaribacter</taxon>
    </lineage>
</organism>
<protein>
    <submittedName>
        <fullName evidence="1">Transporter</fullName>
    </submittedName>
</protein>
<gene>
    <name evidence="1" type="ORF">K1W69_03805</name>
</gene>
<accession>A0AAE2ZGS5</accession>
<evidence type="ECO:0000313" key="1">
    <source>
        <dbReference type="EMBL" id="MBW8636303.1"/>
    </source>
</evidence>
<dbReference type="AlphaFoldDB" id="A0AAE2ZGS5"/>
<keyword evidence="2" id="KW-1185">Reference proteome</keyword>
<proteinExistence type="predicted"/>
<comment type="caution">
    <text evidence="1">The sequence shown here is derived from an EMBL/GenBank/DDBJ whole genome shotgun (WGS) entry which is preliminary data.</text>
</comment>
<sequence length="255" mass="27711">MGFLAFVAPAAAQDADADLAKQLSNPVASLISVPFQYNWNQGYGDQDGTQNLINIQPVIPISISDDWNLISRTILPVIWQDDVVPGSSQAGIGDITQSLFFSPKEPWNGIIWGVGPVFYLPTGTDDLSAGKWGAGPTAVVLTQKNGWTVGALANHIWSFAGKDDAADISSTFMQPFLSYTTPDAWSFTLNTESTYNWETDEWSVPINFMVAKLVKFGKQPVQFQVGARYWAVSPDNGPEGWGARAAVTFLFPAGR</sequence>
<evidence type="ECO:0000313" key="2">
    <source>
        <dbReference type="Proteomes" id="UP001196509"/>
    </source>
</evidence>
<dbReference type="EMBL" id="JAICBX010000001">
    <property type="protein sequence ID" value="MBW8636303.1"/>
    <property type="molecule type" value="Genomic_DNA"/>
</dbReference>